<dbReference type="Proteomes" id="UP001151760">
    <property type="component" value="Unassembled WGS sequence"/>
</dbReference>
<dbReference type="EMBL" id="BQNB010015086">
    <property type="protein sequence ID" value="GJT35860.1"/>
    <property type="molecule type" value="Genomic_DNA"/>
</dbReference>
<reference evidence="2" key="2">
    <citation type="submission" date="2022-01" db="EMBL/GenBank/DDBJ databases">
        <authorList>
            <person name="Yamashiro T."/>
            <person name="Shiraishi A."/>
            <person name="Satake H."/>
            <person name="Nakayama K."/>
        </authorList>
    </citation>
    <scope>NUCLEOTIDE SEQUENCE</scope>
</reference>
<protein>
    <submittedName>
        <fullName evidence="2">Uncharacterized protein</fullName>
    </submittedName>
</protein>
<accession>A0ABQ5DAH4</accession>
<name>A0ABQ5DAH4_9ASTR</name>
<gene>
    <name evidence="2" type="ORF">Tco_0926279</name>
</gene>
<feature type="region of interest" description="Disordered" evidence="1">
    <location>
        <begin position="290"/>
        <end position="309"/>
    </location>
</feature>
<reference evidence="2" key="1">
    <citation type="journal article" date="2022" name="Int. J. Mol. Sci.">
        <title>Draft Genome of Tanacetum Coccineum: Genomic Comparison of Closely Related Tanacetum-Family Plants.</title>
        <authorList>
            <person name="Yamashiro T."/>
            <person name="Shiraishi A."/>
            <person name="Nakayama K."/>
            <person name="Satake H."/>
        </authorList>
    </citation>
    <scope>NUCLEOTIDE SEQUENCE</scope>
</reference>
<proteinExistence type="predicted"/>
<evidence type="ECO:0000256" key="1">
    <source>
        <dbReference type="SAM" id="MobiDB-lite"/>
    </source>
</evidence>
<keyword evidence="3" id="KW-1185">Reference proteome</keyword>
<evidence type="ECO:0000313" key="2">
    <source>
        <dbReference type="EMBL" id="GJT35860.1"/>
    </source>
</evidence>
<comment type="caution">
    <text evidence="2">The sequence shown here is derived from an EMBL/GenBank/DDBJ whole genome shotgun (WGS) entry which is preliminary data.</text>
</comment>
<sequence length="309" mass="34872">MDDPNITMEEYIRLEEEQKLEFKTNSRHTVRDNTLTQSRRNPHMYVTTTNDEKIESTMEFMSDTEMRLDVADTLCFQLGGGDLRDYWMEISSDRDFLVPAPSYVLIRDPVRRLCHRMIAYSISGRGQAPENVTGVDLFYLHNMDHGTTNVPHLLAQYLFRHAKGRKSGARLSGGHFIGRLAMHFRLVSDEGLRGLHVVAQGLERQQAAATGAYEADEAGQRIEEEVHDLRRNVVGLRGVVESFTTEQSKVSTWLITCMTQLMDASGQTYQPFDSTLVGSLRLSFQRSVKSRTGDASTSAAPHTDAQPDP</sequence>
<evidence type="ECO:0000313" key="3">
    <source>
        <dbReference type="Proteomes" id="UP001151760"/>
    </source>
</evidence>
<organism evidence="2 3">
    <name type="scientific">Tanacetum coccineum</name>
    <dbReference type="NCBI Taxonomy" id="301880"/>
    <lineage>
        <taxon>Eukaryota</taxon>
        <taxon>Viridiplantae</taxon>
        <taxon>Streptophyta</taxon>
        <taxon>Embryophyta</taxon>
        <taxon>Tracheophyta</taxon>
        <taxon>Spermatophyta</taxon>
        <taxon>Magnoliopsida</taxon>
        <taxon>eudicotyledons</taxon>
        <taxon>Gunneridae</taxon>
        <taxon>Pentapetalae</taxon>
        <taxon>asterids</taxon>
        <taxon>campanulids</taxon>
        <taxon>Asterales</taxon>
        <taxon>Asteraceae</taxon>
        <taxon>Asteroideae</taxon>
        <taxon>Anthemideae</taxon>
        <taxon>Anthemidinae</taxon>
        <taxon>Tanacetum</taxon>
    </lineage>
</organism>